<proteinExistence type="predicted"/>
<organism evidence="2 3">
    <name type="scientific">Hymenoscyphus fraxineus</name>
    <dbReference type="NCBI Taxonomy" id="746836"/>
    <lineage>
        <taxon>Eukaryota</taxon>
        <taxon>Fungi</taxon>
        <taxon>Dikarya</taxon>
        <taxon>Ascomycota</taxon>
        <taxon>Pezizomycotina</taxon>
        <taxon>Leotiomycetes</taxon>
        <taxon>Helotiales</taxon>
        <taxon>Helotiaceae</taxon>
        <taxon>Hymenoscyphus</taxon>
    </lineage>
</organism>
<evidence type="ECO:0000313" key="3">
    <source>
        <dbReference type="Proteomes" id="UP000696280"/>
    </source>
</evidence>
<gene>
    <name evidence="2" type="ORF">HYFRA_00005540</name>
</gene>
<reference evidence="2" key="1">
    <citation type="submission" date="2021-07" db="EMBL/GenBank/DDBJ databases">
        <authorList>
            <person name="Durling M."/>
        </authorList>
    </citation>
    <scope>NUCLEOTIDE SEQUENCE</scope>
</reference>
<comment type="caution">
    <text evidence="2">The sequence shown here is derived from an EMBL/GenBank/DDBJ whole genome shotgun (WGS) entry which is preliminary data.</text>
</comment>
<name>A0A9N9PGH8_9HELO</name>
<sequence>MMHRTYPQISEANMASSPSLLTCVSSLHPNILTFKFAEPIYPPVKSGECIFENMDSNLPNARAPDAGNTSNNAWGDIVVVKPSEPILVSKHITPSDPILAYTDSQQIKPSPTPGNPESAFSVKSNSR</sequence>
<dbReference type="AlphaFoldDB" id="A0A9N9PGH8"/>
<protein>
    <submittedName>
        <fullName evidence="2">Uncharacterized protein</fullName>
    </submittedName>
</protein>
<evidence type="ECO:0000313" key="2">
    <source>
        <dbReference type="EMBL" id="CAG8951739.1"/>
    </source>
</evidence>
<feature type="region of interest" description="Disordered" evidence="1">
    <location>
        <begin position="99"/>
        <end position="127"/>
    </location>
</feature>
<accession>A0A9N9PGH8</accession>
<dbReference type="Proteomes" id="UP000696280">
    <property type="component" value="Unassembled WGS sequence"/>
</dbReference>
<dbReference type="EMBL" id="CAJVRL010000044">
    <property type="protein sequence ID" value="CAG8951739.1"/>
    <property type="molecule type" value="Genomic_DNA"/>
</dbReference>
<keyword evidence="3" id="KW-1185">Reference proteome</keyword>
<evidence type="ECO:0000256" key="1">
    <source>
        <dbReference type="SAM" id="MobiDB-lite"/>
    </source>
</evidence>